<comment type="caution">
    <text evidence="2">The sequence shown here is derived from an EMBL/GenBank/DDBJ whole genome shotgun (WGS) entry which is preliminary data.</text>
</comment>
<protein>
    <recommendedName>
        <fullName evidence="1">ANTAR domain-containing protein</fullName>
    </recommendedName>
</protein>
<accession>A0A1W9YX37</accession>
<evidence type="ECO:0000313" key="2">
    <source>
        <dbReference type="EMBL" id="ORA04539.1"/>
    </source>
</evidence>
<dbReference type="SMART" id="SM01012">
    <property type="entry name" value="ANTAR"/>
    <property type="match status" value="1"/>
</dbReference>
<dbReference type="InterPro" id="IPR036388">
    <property type="entry name" value="WH-like_DNA-bd_sf"/>
</dbReference>
<dbReference type="GO" id="GO:0003723">
    <property type="term" value="F:RNA binding"/>
    <property type="evidence" value="ECO:0007669"/>
    <property type="project" value="InterPro"/>
</dbReference>
<dbReference type="Gene3D" id="1.10.10.10">
    <property type="entry name" value="Winged helix-like DNA-binding domain superfamily/Winged helix DNA-binding domain"/>
    <property type="match status" value="1"/>
</dbReference>
<dbReference type="Proteomes" id="UP000192366">
    <property type="component" value="Unassembled WGS sequence"/>
</dbReference>
<proteinExistence type="predicted"/>
<evidence type="ECO:0000313" key="3">
    <source>
        <dbReference type="Proteomes" id="UP000192366"/>
    </source>
</evidence>
<gene>
    <name evidence="2" type="ORF">BST17_12555</name>
</gene>
<dbReference type="AlphaFoldDB" id="A0A1W9YX37"/>
<evidence type="ECO:0000259" key="1">
    <source>
        <dbReference type="SMART" id="SM01012"/>
    </source>
</evidence>
<organism evidence="2 3">
    <name type="scientific">Mycolicibacterium bacteremicum</name>
    <name type="common">Mycobacterium bacteremicum</name>
    <dbReference type="NCBI Taxonomy" id="564198"/>
    <lineage>
        <taxon>Bacteria</taxon>
        <taxon>Bacillati</taxon>
        <taxon>Actinomycetota</taxon>
        <taxon>Actinomycetes</taxon>
        <taxon>Mycobacteriales</taxon>
        <taxon>Mycobacteriaceae</taxon>
        <taxon>Mycolicibacterium</taxon>
    </lineage>
</organism>
<name>A0A1W9YX37_MYCBA</name>
<dbReference type="SUPFAM" id="SSF55781">
    <property type="entry name" value="GAF domain-like"/>
    <property type="match status" value="1"/>
</dbReference>
<dbReference type="Pfam" id="PF03861">
    <property type="entry name" value="ANTAR"/>
    <property type="match status" value="1"/>
</dbReference>
<reference evidence="2 3" key="1">
    <citation type="submission" date="2017-02" db="EMBL/GenBank/DDBJ databases">
        <title>The new phylogeny of genus Mycobacterium.</title>
        <authorList>
            <person name="Tortoli E."/>
            <person name="Trovato A."/>
            <person name="Cirillo D.M."/>
        </authorList>
    </citation>
    <scope>NUCLEOTIDE SEQUENCE [LARGE SCALE GENOMIC DNA]</scope>
    <source>
        <strain evidence="2 3">DSM 45578</strain>
    </source>
</reference>
<keyword evidence="3" id="KW-1185">Reference proteome</keyword>
<sequence>MKRVGISVISGDDGHEFLCASDDVAERMEWSQIALGQGPSVEAFAVAGPISTPDVAMPDTRWPLLALEAAAARAGSVHALPLQLGAIRVGVLSLYLDAGSKLKARDFGDAVAIADLVTSLLLASGTTDDPDPLDQWWVQPRSSREIHQATGMVVAQLGVRAREAYARLQGYAFANALGLDEVAAQVVHRGLRIDRGPDGDQTPAS</sequence>
<feature type="domain" description="ANTAR" evidence="1">
    <location>
        <begin position="132"/>
        <end position="187"/>
    </location>
</feature>
<dbReference type="EMBL" id="MVHJ01000009">
    <property type="protein sequence ID" value="ORA04539.1"/>
    <property type="molecule type" value="Genomic_DNA"/>
</dbReference>
<dbReference type="STRING" id="564198.BST17_12555"/>
<dbReference type="InterPro" id="IPR005561">
    <property type="entry name" value="ANTAR"/>
</dbReference>